<dbReference type="Gene3D" id="2.60.40.1910">
    <property type="match status" value="1"/>
</dbReference>
<evidence type="ECO:0000259" key="17">
    <source>
        <dbReference type="Pfam" id="PF01433"/>
    </source>
</evidence>
<dbReference type="Pfam" id="PF11838">
    <property type="entry name" value="ERAP1_C"/>
    <property type="match status" value="1"/>
</dbReference>
<evidence type="ECO:0000256" key="2">
    <source>
        <dbReference type="ARBA" id="ARBA00010136"/>
    </source>
</evidence>
<keyword evidence="4" id="KW-0645">Protease</keyword>
<keyword evidence="16" id="KW-0812">Transmembrane</keyword>
<feature type="binding site" evidence="13">
    <location>
        <position position="429"/>
    </location>
    <ligand>
        <name>Zn(2+)</name>
        <dbReference type="ChEBI" id="CHEBI:29105"/>
        <note>catalytic</note>
    </ligand>
</feature>
<sequence length="1011" mass="115477">MATEKLTSVDGEITKCDFEMDADLKSKKSGRVSLSRTKAVAVVVVFAAIVIMVGLLCFYETKRECDRKHAALMNDHDADDKGDINDMDNEGADRPPSTPQNRFLTYPPAEDDPGPWKGRLPTNVIPDSYDLYIKPYLNDEDVEGTNKRRFTFDGRVAIRIRCDNTTDEIVLHLSNLTVISITVVDAENGGGDNLYDSTSYESRYSFLRILLTKRLVQGRSYNVTLVYIGEIREEWDGLYRSSYIDDRGNLSWMAVTQFQPVSARHALPCFDEPIMKATFNVLIKHRTHMVALSNGREMDTIDHGDGWSSTRFETSPVMSTYLLALAVGVLDYREINTTNGIRLRTWSRPNAIDTTAFALESASSLMTHFEDYFSIPFQISKMDMLGVPDYGHGGMENWGLVTYPESGLFYDPDVDTRSSQESMLTIIAHEIAHQWFGNLVTMEWWDDLWLNEGFGTYFGYLGADALNPEMMLLETLIASNNHAVLISDALSTSHPIKVHVTSPSEIDELFDDISYIKGAAVLRMLHDMLGDDVFRRGMQGYLRTFQYSNANSDQLWDALTEADVGFGNIDVWQVMDTWILQMGYPLVNLTRLDETTISAVQQRYIVKSQVSDPRESPYGYVWSIYLTHTNNGSRNTESPPSVWIRDQEINEFSLADGVSVDDWYLANIHQFGFFRINYEPENWAKLIHQLNTNHEAIPVLNRAQLMEDSMNLALNGRLPFSTAFELTRYLRNEFNSAPWNAVLSYLIIFRDNLGATALQGPYEKYLRELTSRAYDELRLEIDTNQISLDKAKTRELIVPIACKVRNPECSRHALDLFEDFRTTYNLSDPSSNVLEVNSLETLLCTAIREGSYTEWDYLWSLYMDPRSSTTQTKMWITALACTIRPWQIQRLIEYPMQNPMTARQIGFVLTKVSITPVGRTLAWDYIRQNWDAIQDMYGGAYRWIILLLSTTSDFNTKAQLEELIAFANSRDLGFGATAIHRSIALTQLNIELFESIYPQVRAWLEAYDQTH</sequence>
<comment type="similarity">
    <text evidence="2">Belongs to the peptidase M1 family.</text>
</comment>
<dbReference type="Gene3D" id="1.25.50.20">
    <property type="match status" value="1"/>
</dbReference>
<dbReference type="FunFam" id="2.60.40.1730:FF:000013">
    <property type="entry name" value="Aminopeptidase"/>
    <property type="match status" value="1"/>
</dbReference>
<dbReference type="InterPro" id="IPR014782">
    <property type="entry name" value="Peptidase_M1_dom"/>
</dbReference>
<feature type="site" description="Transition state stabilizer" evidence="14">
    <location>
        <position position="515"/>
    </location>
</feature>
<feature type="domain" description="Aminopeptidase N-like N-terminal" evidence="19">
    <location>
        <begin position="126"/>
        <end position="322"/>
    </location>
</feature>
<evidence type="ECO:0000256" key="13">
    <source>
        <dbReference type="PIRSR" id="PIRSR634016-3"/>
    </source>
</evidence>
<dbReference type="InterPro" id="IPR001930">
    <property type="entry name" value="Peptidase_M1"/>
</dbReference>
<dbReference type="GO" id="GO:0008270">
    <property type="term" value="F:zinc ion binding"/>
    <property type="evidence" value="ECO:0007669"/>
    <property type="project" value="InterPro"/>
</dbReference>
<dbReference type="FunFam" id="1.25.50.20:FF:000001">
    <property type="entry name" value="Aminopeptidase"/>
    <property type="match status" value="1"/>
</dbReference>
<dbReference type="FunFam" id="2.60.40.1910:FF:000006">
    <property type="entry name" value="Aminopeptidase"/>
    <property type="match status" value="1"/>
</dbReference>
<proteinExistence type="inferred from homology"/>
<dbReference type="InterPro" id="IPR050344">
    <property type="entry name" value="Peptidase_M1_aminopeptidases"/>
</dbReference>
<evidence type="ECO:0000256" key="1">
    <source>
        <dbReference type="ARBA" id="ARBA00004236"/>
    </source>
</evidence>
<dbReference type="FunFam" id="1.10.390.10:FF:000008">
    <property type="entry name" value="Thyrotropin-releasing hormone-degrading ectoenzyme"/>
    <property type="match status" value="1"/>
</dbReference>
<keyword evidence="10" id="KW-1015">Disulfide bond</keyword>
<keyword evidence="9 16" id="KW-0472">Membrane</keyword>
<dbReference type="Pfam" id="PF01433">
    <property type="entry name" value="Peptidase_M1"/>
    <property type="match status" value="1"/>
</dbReference>
<evidence type="ECO:0000256" key="15">
    <source>
        <dbReference type="SAM" id="MobiDB-lite"/>
    </source>
</evidence>
<dbReference type="OMA" id="RYSFLRI"/>
<feature type="transmembrane region" description="Helical" evidence="16">
    <location>
        <begin position="39"/>
        <end position="59"/>
    </location>
</feature>
<evidence type="ECO:0000313" key="21">
    <source>
        <dbReference type="Proteomes" id="UP000007110"/>
    </source>
</evidence>
<dbReference type="GO" id="GO:0005886">
    <property type="term" value="C:plasma membrane"/>
    <property type="evidence" value="ECO:0007669"/>
    <property type="project" value="UniProtKB-SubCell"/>
</dbReference>
<evidence type="ECO:0008006" key="22">
    <source>
        <dbReference type="Google" id="ProtNLM"/>
    </source>
</evidence>
<dbReference type="Gene3D" id="1.10.390.10">
    <property type="entry name" value="Neutral Protease Domain 2"/>
    <property type="match status" value="1"/>
</dbReference>
<dbReference type="OrthoDB" id="10031169at2759"/>
<dbReference type="AlphaFoldDB" id="A0A7M7N1F0"/>
<feature type="binding site" evidence="13">
    <location>
        <position position="452"/>
    </location>
    <ligand>
        <name>Zn(2+)</name>
        <dbReference type="ChEBI" id="CHEBI:29105"/>
        <note>catalytic</note>
    </ligand>
</feature>
<comment type="cofactor">
    <cofactor evidence="13">
        <name>Zn(2+)</name>
        <dbReference type="ChEBI" id="CHEBI:29105"/>
    </cofactor>
    <text evidence="13">Binds 1 zinc ion per subunit.</text>
</comment>
<dbReference type="Gene3D" id="2.60.40.1730">
    <property type="entry name" value="tricorn interacting facor f3 domain"/>
    <property type="match status" value="1"/>
</dbReference>
<evidence type="ECO:0000256" key="4">
    <source>
        <dbReference type="ARBA" id="ARBA00022670"/>
    </source>
</evidence>
<keyword evidence="7 13" id="KW-0862">Zinc</keyword>
<dbReference type="CDD" id="cd09601">
    <property type="entry name" value="M1_APN-Q_like"/>
    <property type="match status" value="1"/>
</dbReference>
<feature type="region of interest" description="Disordered" evidence="15">
    <location>
        <begin position="76"/>
        <end position="117"/>
    </location>
</feature>
<keyword evidence="8" id="KW-0482">Metalloprotease</keyword>
<name>A0A7M7N1F0_STRPU</name>
<dbReference type="PRINTS" id="PR00756">
    <property type="entry name" value="ALADIPTASE"/>
</dbReference>
<reference evidence="20" key="2">
    <citation type="submission" date="2021-01" db="UniProtKB">
        <authorList>
            <consortium name="EnsemblMetazoa"/>
        </authorList>
    </citation>
    <scope>IDENTIFICATION</scope>
</reference>
<dbReference type="GO" id="GO:0070006">
    <property type="term" value="F:metalloaminopeptidase activity"/>
    <property type="evidence" value="ECO:0000318"/>
    <property type="project" value="GO_Central"/>
</dbReference>
<dbReference type="SUPFAM" id="SSF55486">
    <property type="entry name" value="Metalloproteases ('zincins'), catalytic domain"/>
    <property type="match status" value="1"/>
</dbReference>
<dbReference type="GO" id="GO:0006508">
    <property type="term" value="P:proteolysis"/>
    <property type="evidence" value="ECO:0000318"/>
    <property type="project" value="GO_Central"/>
</dbReference>
<feature type="domain" description="Peptidase M1 membrane alanine aminopeptidase" evidence="17">
    <location>
        <begin position="357"/>
        <end position="578"/>
    </location>
</feature>
<keyword evidence="3" id="KW-1003">Cell membrane</keyword>
<evidence type="ECO:0000256" key="12">
    <source>
        <dbReference type="PIRSR" id="PIRSR634016-1"/>
    </source>
</evidence>
<evidence type="ECO:0000256" key="6">
    <source>
        <dbReference type="ARBA" id="ARBA00022801"/>
    </source>
</evidence>
<evidence type="ECO:0000256" key="10">
    <source>
        <dbReference type="ARBA" id="ARBA00023157"/>
    </source>
</evidence>
<evidence type="ECO:0000256" key="11">
    <source>
        <dbReference type="ARBA" id="ARBA00023180"/>
    </source>
</evidence>
<dbReference type="GO" id="GO:0043171">
    <property type="term" value="P:peptide catabolic process"/>
    <property type="evidence" value="ECO:0000318"/>
    <property type="project" value="GO_Central"/>
</dbReference>
<keyword evidence="5 13" id="KW-0479">Metal-binding</keyword>
<keyword evidence="16" id="KW-1133">Transmembrane helix</keyword>
<dbReference type="Proteomes" id="UP000007110">
    <property type="component" value="Unassembled WGS sequence"/>
</dbReference>
<dbReference type="EnsemblMetazoa" id="XM_030972867">
    <property type="protein sequence ID" value="XP_030828727"/>
    <property type="gene ID" value="LOC590806"/>
</dbReference>
<evidence type="ECO:0000256" key="16">
    <source>
        <dbReference type="SAM" id="Phobius"/>
    </source>
</evidence>
<feature type="active site" description="Proton acceptor" evidence="12">
    <location>
        <position position="430"/>
    </location>
</feature>
<dbReference type="Pfam" id="PF17900">
    <property type="entry name" value="Peptidase_M1_N"/>
    <property type="match status" value="1"/>
</dbReference>
<dbReference type="InParanoid" id="A0A7M7N1F0"/>
<accession>A0A7M7N1F0</accession>
<evidence type="ECO:0000259" key="19">
    <source>
        <dbReference type="Pfam" id="PF17900"/>
    </source>
</evidence>
<keyword evidence="6" id="KW-0378">Hydrolase</keyword>
<evidence type="ECO:0000256" key="14">
    <source>
        <dbReference type="PIRSR" id="PIRSR634016-4"/>
    </source>
</evidence>
<evidence type="ECO:0000256" key="7">
    <source>
        <dbReference type="ARBA" id="ARBA00022833"/>
    </source>
</evidence>
<evidence type="ECO:0000256" key="3">
    <source>
        <dbReference type="ARBA" id="ARBA00022475"/>
    </source>
</evidence>
<feature type="binding site" evidence="13">
    <location>
        <position position="433"/>
    </location>
    <ligand>
        <name>Zn(2+)</name>
        <dbReference type="ChEBI" id="CHEBI:29105"/>
        <note>catalytic</note>
    </ligand>
</feature>
<evidence type="ECO:0000259" key="18">
    <source>
        <dbReference type="Pfam" id="PF11838"/>
    </source>
</evidence>
<keyword evidence="21" id="KW-1185">Reference proteome</keyword>
<dbReference type="InterPro" id="IPR034016">
    <property type="entry name" value="M1_APN-typ"/>
</dbReference>
<dbReference type="KEGG" id="spu:590806"/>
<keyword evidence="11" id="KW-0325">Glycoprotein</keyword>
<organism evidence="20 21">
    <name type="scientific">Strongylocentrotus purpuratus</name>
    <name type="common">Purple sea urchin</name>
    <dbReference type="NCBI Taxonomy" id="7668"/>
    <lineage>
        <taxon>Eukaryota</taxon>
        <taxon>Metazoa</taxon>
        <taxon>Echinodermata</taxon>
        <taxon>Eleutherozoa</taxon>
        <taxon>Echinozoa</taxon>
        <taxon>Echinoidea</taxon>
        <taxon>Euechinoidea</taxon>
        <taxon>Echinacea</taxon>
        <taxon>Camarodonta</taxon>
        <taxon>Echinidea</taxon>
        <taxon>Strongylocentrotidae</taxon>
        <taxon>Strongylocentrotus</taxon>
    </lineage>
</organism>
<dbReference type="InterPro" id="IPR042097">
    <property type="entry name" value="Aminopeptidase_N-like_N_sf"/>
</dbReference>
<dbReference type="GO" id="GO:0005615">
    <property type="term" value="C:extracellular space"/>
    <property type="evidence" value="ECO:0000318"/>
    <property type="project" value="GO_Central"/>
</dbReference>
<dbReference type="SUPFAM" id="SSF63737">
    <property type="entry name" value="Leukotriene A4 hydrolase N-terminal domain"/>
    <property type="match status" value="1"/>
</dbReference>
<comment type="subcellular location">
    <subcellularLocation>
        <location evidence="1">Cell membrane</location>
    </subcellularLocation>
</comment>
<dbReference type="GeneID" id="590806"/>
<dbReference type="PANTHER" id="PTHR11533:SF301">
    <property type="entry name" value="AMINOPEPTIDASE"/>
    <property type="match status" value="1"/>
</dbReference>
<dbReference type="InterPro" id="IPR027268">
    <property type="entry name" value="Peptidase_M4/M1_CTD_sf"/>
</dbReference>
<dbReference type="RefSeq" id="XP_030828727.1">
    <property type="nucleotide sequence ID" value="XM_030972867.1"/>
</dbReference>
<protein>
    <recommendedName>
        <fullName evidence="22">Aminopeptidase</fullName>
    </recommendedName>
</protein>
<evidence type="ECO:0000256" key="9">
    <source>
        <dbReference type="ARBA" id="ARBA00023136"/>
    </source>
</evidence>
<evidence type="ECO:0000256" key="5">
    <source>
        <dbReference type="ARBA" id="ARBA00022723"/>
    </source>
</evidence>
<evidence type="ECO:0000313" key="20">
    <source>
        <dbReference type="EnsemblMetazoa" id="XP_030828727"/>
    </source>
</evidence>
<feature type="domain" description="ERAP1-like C-terminal" evidence="18">
    <location>
        <begin position="663"/>
        <end position="979"/>
    </location>
</feature>
<dbReference type="InterPro" id="IPR045357">
    <property type="entry name" value="Aminopeptidase_N-like_N"/>
</dbReference>
<reference evidence="21" key="1">
    <citation type="submission" date="2015-02" db="EMBL/GenBank/DDBJ databases">
        <title>Genome sequencing for Strongylocentrotus purpuratus.</title>
        <authorList>
            <person name="Murali S."/>
            <person name="Liu Y."/>
            <person name="Vee V."/>
            <person name="English A."/>
            <person name="Wang M."/>
            <person name="Skinner E."/>
            <person name="Han Y."/>
            <person name="Muzny D.M."/>
            <person name="Worley K.C."/>
            <person name="Gibbs R.A."/>
        </authorList>
    </citation>
    <scope>NUCLEOTIDE SEQUENCE</scope>
</reference>
<dbReference type="PANTHER" id="PTHR11533">
    <property type="entry name" value="PROTEASE M1 ZINC METALLOPROTEASE"/>
    <property type="match status" value="1"/>
</dbReference>
<evidence type="ECO:0000256" key="8">
    <source>
        <dbReference type="ARBA" id="ARBA00023049"/>
    </source>
</evidence>
<dbReference type="InterPro" id="IPR024571">
    <property type="entry name" value="ERAP1-like_C_dom"/>
</dbReference>